<reference evidence="1 2" key="1">
    <citation type="submission" date="2016-10" db="EMBL/GenBank/DDBJ databases">
        <authorList>
            <person name="de Groot N.N."/>
        </authorList>
    </citation>
    <scope>NUCLEOTIDE SEQUENCE [LARGE SCALE GENOMIC DNA]</scope>
    <source>
        <strain>GEY</strain>
        <strain evidence="2">DSM 9560</strain>
    </source>
</reference>
<gene>
    <name evidence="1" type="ORF">SAMN04488541_101415</name>
</gene>
<name>A0A1I2FK35_9BACT</name>
<sequence length="121" mass="14243">MEIHRSNLQVIHYHADKSLMRIIVSSDTEYIGDESFQEAQSKILEMTRKYQPSRVLTNVQNLLYTIPPEMQEWTAKNIIASMIQLGLRRLAYIIPKDFYAQLSIEQLGDEIPDLNFLRRFL</sequence>
<protein>
    <submittedName>
        <fullName evidence="1">Uncharacterized protein</fullName>
    </submittedName>
</protein>
<evidence type="ECO:0000313" key="1">
    <source>
        <dbReference type="EMBL" id="SFF04980.1"/>
    </source>
</evidence>
<dbReference type="OrthoDB" id="852541at2"/>
<proteinExistence type="predicted"/>
<evidence type="ECO:0000313" key="2">
    <source>
        <dbReference type="Proteomes" id="UP000199513"/>
    </source>
</evidence>
<accession>A0A1I2FK35</accession>
<dbReference type="Proteomes" id="UP000199513">
    <property type="component" value="Unassembled WGS sequence"/>
</dbReference>
<keyword evidence="2" id="KW-1185">Reference proteome</keyword>
<dbReference type="STRING" id="1003.SAMN04488541_101415"/>
<organism evidence="1 2">
    <name type="scientific">Thermoflexibacter ruber</name>
    <dbReference type="NCBI Taxonomy" id="1003"/>
    <lineage>
        <taxon>Bacteria</taxon>
        <taxon>Pseudomonadati</taxon>
        <taxon>Bacteroidota</taxon>
        <taxon>Cytophagia</taxon>
        <taxon>Cytophagales</taxon>
        <taxon>Thermoflexibacteraceae</taxon>
        <taxon>Thermoflexibacter</taxon>
    </lineage>
</organism>
<dbReference type="AlphaFoldDB" id="A0A1I2FK35"/>
<dbReference type="EMBL" id="FONY01000014">
    <property type="protein sequence ID" value="SFF04980.1"/>
    <property type="molecule type" value="Genomic_DNA"/>
</dbReference>
<dbReference type="RefSeq" id="WP_091544229.1">
    <property type="nucleotide sequence ID" value="NZ_FONY01000014.1"/>
</dbReference>